<reference evidence="2 3" key="2">
    <citation type="submission" date="2018-01" db="EMBL/GenBank/DDBJ databases">
        <title>Genomic study of Klebsiella pneumoniae.</title>
        <authorList>
            <person name="Yang Y."/>
            <person name="Bicalho R."/>
        </authorList>
    </citation>
    <scope>NUCLEOTIDE SEQUENCE [LARGE SCALE GENOMIC DNA]</scope>
    <source>
        <strain evidence="2 3">A10</strain>
    </source>
</reference>
<dbReference type="AlphaFoldDB" id="A0A2J5PFK2"/>
<comment type="caution">
    <text evidence="2">The sequence shown here is derived from an EMBL/GenBank/DDBJ whole genome shotgun (WGS) entry which is preliminary data.</text>
</comment>
<dbReference type="Proteomes" id="UP000234667">
    <property type="component" value="Unassembled WGS sequence"/>
</dbReference>
<dbReference type="InterPro" id="IPR021333">
    <property type="entry name" value="DUF2946"/>
</dbReference>
<organism evidence="2 3">
    <name type="scientific">Klebsiella michiganensis</name>
    <dbReference type="NCBI Taxonomy" id="1134687"/>
    <lineage>
        <taxon>Bacteria</taxon>
        <taxon>Pseudomonadati</taxon>
        <taxon>Pseudomonadota</taxon>
        <taxon>Gammaproteobacteria</taxon>
        <taxon>Enterobacterales</taxon>
        <taxon>Enterobacteriaceae</taxon>
        <taxon>Klebsiella/Raoultella group</taxon>
        <taxon>Klebsiella</taxon>
    </lineage>
</organism>
<evidence type="ECO:0000313" key="3">
    <source>
        <dbReference type="Proteomes" id="UP000234667"/>
    </source>
</evidence>
<evidence type="ECO:0000256" key="1">
    <source>
        <dbReference type="SAM" id="Phobius"/>
    </source>
</evidence>
<dbReference type="EMBL" id="PIDR01001020">
    <property type="protein sequence ID" value="PLO64495.1"/>
    <property type="molecule type" value="Genomic_DNA"/>
</dbReference>
<gene>
    <name evidence="2" type="ORF">CWN49_25295</name>
</gene>
<protein>
    <submittedName>
        <fullName evidence="2">DUF2946 domain-containing protein</fullName>
    </submittedName>
</protein>
<reference evidence="2 3" key="1">
    <citation type="submission" date="2017-11" db="EMBL/GenBank/DDBJ databases">
        <authorList>
            <person name="Han C.G."/>
        </authorList>
    </citation>
    <scope>NUCLEOTIDE SEQUENCE [LARGE SCALE GENOMIC DNA]</scope>
    <source>
        <strain evidence="2 3">A10</strain>
    </source>
</reference>
<dbReference type="Pfam" id="PF11162">
    <property type="entry name" value="DUF2946"/>
    <property type="match status" value="1"/>
</dbReference>
<keyword evidence="1" id="KW-1133">Transmembrane helix</keyword>
<proteinExistence type="predicted"/>
<evidence type="ECO:0000313" key="2">
    <source>
        <dbReference type="EMBL" id="PLO64495.1"/>
    </source>
</evidence>
<feature type="transmembrane region" description="Helical" evidence="1">
    <location>
        <begin position="90"/>
        <end position="110"/>
    </location>
</feature>
<sequence length="139" mass="15339">MALLSVAMLFIAPVISKSLVHHSDCVSSAITTAMPEHHGMAMSGMHHDMAMPEHCEQNLTMVHPMMAGHAMSPMEEIACGYCHLLIHLPFVQFVLTIMLWLMLLCVHLSLPLQAIFSPIFRAWAPQRARAPPAAFLSAN</sequence>
<keyword evidence="1" id="KW-0472">Membrane</keyword>
<name>A0A2J5PFK2_9ENTR</name>
<accession>A0A2J5PFK2</accession>
<keyword evidence="1" id="KW-0812">Transmembrane</keyword>
<dbReference type="RefSeq" id="WP_015065566.1">
    <property type="nucleotide sequence ID" value="NZ_CABGKN010000042.1"/>
</dbReference>